<dbReference type="InterPro" id="IPR020616">
    <property type="entry name" value="Thiolase_N"/>
</dbReference>
<evidence type="ECO:0000256" key="6">
    <source>
        <dbReference type="ARBA" id="ARBA00022946"/>
    </source>
</evidence>
<evidence type="ECO:0000256" key="3">
    <source>
        <dbReference type="ARBA" id="ARBA00010982"/>
    </source>
</evidence>
<feature type="region of interest" description="Disordered" evidence="12">
    <location>
        <begin position="22"/>
        <end position="41"/>
    </location>
</feature>
<dbReference type="OrthoDB" id="5404651at2759"/>
<evidence type="ECO:0000256" key="10">
    <source>
        <dbReference type="ARBA" id="ARBA00024073"/>
    </source>
</evidence>
<dbReference type="Pfam" id="PF02803">
    <property type="entry name" value="Thiolase_C"/>
    <property type="match status" value="1"/>
</dbReference>
<proteinExistence type="inferred from homology"/>
<evidence type="ECO:0000256" key="4">
    <source>
        <dbReference type="ARBA" id="ARBA00022679"/>
    </source>
</evidence>
<dbReference type="PROSITE" id="PS00098">
    <property type="entry name" value="THIOLASE_1"/>
    <property type="match status" value="1"/>
</dbReference>
<dbReference type="OMA" id="NASPMND"/>
<organism evidence="15 16">
    <name type="scientific">Thalassiosira oceanica</name>
    <name type="common">Marine diatom</name>
    <dbReference type="NCBI Taxonomy" id="159749"/>
    <lineage>
        <taxon>Eukaryota</taxon>
        <taxon>Sar</taxon>
        <taxon>Stramenopiles</taxon>
        <taxon>Ochrophyta</taxon>
        <taxon>Bacillariophyta</taxon>
        <taxon>Coscinodiscophyceae</taxon>
        <taxon>Thalassiosirophycidae</taxon>
        <taxon>Thalassiosirales</taxon>
        <taxon>Thalassiosiraceae</taxon>
        <taxon>Thalassiosira</taxon>
    </lineage>
</organism>
<protein>
    <recommendedName>
        <fullName evidence="10">acetyl-CoA C-acyltransferase</fullName>
        <ecNumber evidence="10">2.3.1.16</ecNumber>
    </recommendedName>
</protein>
<keyword evidence="4 11" id="KW-0808">Transferase</keyword>
<evidence type="ECO:0000313" key="16">
    <source>
        <dbReference type="Proteomes" id="UP000266841"/>
    </source>
</evidence>
<dbReference type="InterPro" id="IPR020610">
    <property type="entry name" value="Thiolase_AS"/>
</dbReference>
<evidence type="ECO:0000256" key="2">
    <source>
        <dbReference type="ARBA" id="ARBA00005189"/>
    </source>
</evidence>
<dbReference type="GO" id="GO:0005777">
    <property type="term" value="C:peroxisome"/>
    <property type="evidence" value="ECO:0007669"/>
    <property type="project" value="UniProtKB-SubCell"/>
</dbReference>
<dbReference type="GO" id="GO:0010124">
    <property type="term" value="P:phenylacetate catabolic process"/>
    <property type="evidence" value="ECO:0007669"/>
    <property type="project" value="TreeGrafter"/>
</dbReference>
<dbReference type="NCBIfam" id="TIGR01930">
    <property type="entry name" value="AcCoA-C-Actrans"/>
    <property type="match status" value="1"/>
</dbReference>
<keyword evidence="5" id="KW-0276">Fatty acid metabolism</keyword>
<evidence type="ECO:0000259" key="13">
    <source>
        <dbReference type="Pfam" id="PF00108"/>
    </source>
</evidence>
<comment type="similarity">
    <text evidence="3 11">Belongs to the thiolase-like superfamily. Thiolase family.</text>
</comment>
<dbReference type="PANTHER" id="PTHR43853">
    <property type="entry name" value="3-KETOACYL-COA THIOLASE, PEROXISOMAL"/>
    <property type="match status" value="1"/>
</dbReference>
<dbReference type="CDD" id="cd00751">
    <property type="entry name" value="thiolase"/>
    <property type="match status" value="1"/>
</dbReference>
<evidence type="ECO:0000259" key="14">
    <source>
        <dbReference type="Pfam" id="PF02803"/>
    </source>
</evidence>
<comment type="caution">
    <text evidence="15">The sequence shown here is derived from an EMBL/GenBank/DDBJ whole genome shotgun (WGS) entry which is preliminary data.</text>
</comment>
<dbReference type="Proteomes" id="UP000266841">
    <property type="component" value="Unassembled WGS sequence"/>
</dbReference>
<comment type="pathway">
    <text evidence="2">Lipid metabolism.</text>
</comment>
<dbReference type="InterPro" id="IPR020613">
    <property type="entry name" value="Thiolase_CS"/>
</dbReference>
<keyword evidence="9 11" id="KW-0012">Acyltransferase</keyword>
<dbReference type="FunFam" id="3.40.47.10:FF:000010">
    <property type="entry name" value="Acetyl-CoA acetyltransferase (Thiolase)"/>
    <property type="match status" value="1"/>
</dbReference>
<dbReference type="PANTHER" id="PTHR43853:SF8">
    <property type="entry name" value="3-KETOACYL-COA THIOLASE, PEROXISOMAL"/>
    <property type="match status" value="1"/>
</dbReference>
<dbReference type="AlphaFoldDB" id="K0SX91"/>
<sequence>MAGSNVGVEWSKKARKWVWRRLQGPQHKGPHSHTSLRYLPSPPSAASLDGATSTITAGVLTMTQHKYVWVADNPILGRGQTPQTAQFRKLVRLRRDGGFLSNCTSSVVVTTMTSPGGNPRDAVIVQAVRSPLCRARKGGLADLPPSSLLTAVLQGVLLKEPQSPDRQQPDAYLVPPEDVQDVCVGNVLSPPTAAVSFRMASLASGLPHSASISTVNRQCSSGLQSISNIAHAIQCGSIDVGIGAGVESMSYNPMHELYEKFPPEVDWEKMQSCGNKEVMDCLIPMGVTSENVAKKFDLDRRTLDEFAAKSHEKAAKAREQGKFKAEIVPISDCSEDDGIRPSTTADKLSRLKPVFDKKNGSTTAGNSSQLTDGAAAVLLMSRQKAMERNLPIMGVWKSYAVEGVPPKIMGVGPVYAIPSALKKASLTKDDIDLFEINEAFASQAYYSVLELGLDADKVNPNGGAIALGHPLGCTGARLVVTLLHELRRENKRRGVVSMCIGTGMGAAAVIEREDMRASL</sequence>
<dbReference type="InterPro" id="IPR016039">
    <property type="entry name" value="Thiolase-like"/>
</dbReference>
<keyword evidence="16" id="KW-1185">Reference proteome</keyword>
<dbReference type="PROSITE" id="PS00099">
    <property type="entry name" value="THIOLASE_3"/>
    <property type="match status" value="1"/>
</dbReference>
<evidence type="ECO:0000256" key="1">
    <source>
        <dbReference type="ARBA" id="ARBA00004275"/>
    </source>
</evidence>
<dbReference type="GO" id="GO:0006635">
    <property type="term" value="P:fatty acid beta-oxidation"/>
    <property type="evidence" value="ECO:0007669"/>
    <property type="project" value="TreeGrafter"/>
</dbReference>
<accession>K0SX91</accession>
<dbReference type="InterPro" id="IPR020617">
    <property type="entry name" value="Thiolase_C"/>
</dbReference>
<dbReference type="PROSITE" id="PS00737">
    <property type="entry name" value="THIOLASE_2"/>
    <property type="match status" value="1"/>
</dbReference>
<comment type="subcellular location">
    <subcellularLocation>
        <location evidence="1">Peroxisome</location>
    </subcellularLocation>
</comment>
<evidence type="ECO:0000256" key="12">
    <source>
        <dbReference type="SAM" id="MobiDB-lite"/>
    </source>
</evidence>
<dbReference type="EC" id="2.3.1.16" evidence="10"/>
<evidence type="ECO:0000256" key="8">
    <source>
        <dbReference type="ARBA" id="ARBA00023140"/>
    </source>
</evidence>
<name>K0SX91_THAOC</name>
<keyword evidence="8" id="KW-0576">Peroxisome</keyword>
<dbReference type="Pfam" id="PF00108">
    <property type="entry name" value="Thiolase_N"/>
    <property type="match status" value="1"/>
</dbReference>
<dbReference type="InterPro" id="IPR050215">
    <property type="entry name" value="Thiolase-like_sf_Thiolase"/>
</dbReference>
<evidence type="ECO:0000256" key="9">
    <source>
        <dbReference type="ARBA" id="ARBA00023315"/>
    </source>
</evidence>
<evidence type="ECO:0000313" key="15">
    <source>
        <dbReference type="EMBL" id="EJK62852.1"/>
    </source>
</evidence>
<dbReference type="GO" id="GO:0003988">
    <property type="term" value="F:acetyl-CoA C-acyltransferase activity"/>
    <property type="evidence" value="ECO:0007669"/>
    <property type="project" value="UniProtKB-EC"/>
</dbReference>
<dbReference type="InterPro" id="IPR002155">
    <property type="entry name" value="Thiolase"/>
</dbReference>
<evidence type="ECO:0000256" key="5">
    <source>
        <dbReference type="ARBA" id="ARBA00022832"/>
    </source>
</evidence>
<dbReference type="eggNOG" id="KOG1389">
    <property type="taxonomic scope" value="Eukaryota"/>
</dbReference>
<reference evidence="15 16" key="1">
    <citation type="journal article" date="2012" name="Genome Biol.">
        <title>Genome and low-iron response of an oceanic diatom adapted to chronic iron limitation.</title>
        <authorList>
            <person name="Lommer M."/>
            <person name="Specht M."/>
            <person name="Roy A.S."/>
            <person name="Kraemer L."/>
            <person name="Andreson R."/>
            <person name="Gutowska M.A."/>
            <person name="Wolf J."/>
            <person name="Bergner S.V."/>
            <person name="Schilhabel M.B."/>
            <person name="Klostermeier U.C."/>
            <person name="Beiko R.G."/>
            <person name="Rosenstiel P."/>
            <person name="Hippler M."/>
            <person name="Laroche J."/>
        </authorList>
    </citation>
    <scope>NUCLEOTIDE SEQUENCE [LARGE SCALE GENOMIC DNA]</scope>
    <source>
        <strain evidence="15 16">CCMP1005</strain>
    </source>
</reference>
<keyword evidence="7" id="KW-0443">Lipid metabolism</keyword>
<evidence type="ECO:0000256" key="11">
    <source>
        <dbReference type="RuleBase" id="RU003557"/>
    </source>
</evidence>
<dbReference type="Gene3D" id="3.40.47.10">
    <property type="match status" value="2"/>
</dbReference>
<feature type="domain" description="Thiolase N-terminal" evidence="13">
    <location>
        <begin position="123"/>
        <end position="382"/>
    </location>
</feature>
<keyword evidence="6" id="KW-0809">Transit peptide</keyword>
<dbReference type="InterPro" id="IPR020615">
    <property type="entry name" value="Thiolase_acyl_enz_int_AS"/>
</dbReference>
<gene>
    <name evidence="15" type="ORF">THAOC_16519</name>
</gene>
<dbReference type="EMBL" id="AGNL01018585">
    <property type="protein sequence ID" value="EJK62852.1"/>
    <property type="molecule type" value="Genomic_DNA"/>
</dbReference>
<dbReference type="SUPFAM" id="SSF53901">
    <property type="entry name" value="Thiolase-like"/>
    <property type="match status" value="2"/>
</dbReference>
<feature type="domain" description="Thiolase C-terminal" evidence="14">
    <location>
        <begin position="392"/>
        <end position="512"/>
    </location>
</feature>
<evidence type="ECO:0000256" key="7">
    <source>
        <dbReference type="ARBA" id="ARBA00023098"/>
    </source>
</evidence>